<feature type="chain" id="PRO_5030023143" evidence="1">
    <location>
        <begin position="23"/>
        <end position="333"/>
    </location>
</feature>
<evidence type="ECO:0000256" key="1">
    <source>
        <dbReference type="SAM" id="SignalP"/>
    </source>
</evidence>
<proteinExistence type="predicted"/>
<gene>
    <name evidence="2" type="ORF">SAMN05421788_112217</name>
</gene>
<dbReference type="AlphaFoldDB" id="A0A173MLR7"/>
<dbReference type="InterPro" id="IPR019861">
    <property type="entry name" value="PorP/SprF_Bacteroidetes"/>
</dbReference>
<dbReference type="Proteomes" id="UP000186917">
    <property type="component" value="Unassembled WGS sequence"/>
</dbReference>
<name>A0A173MLR7_9BACT</name>
<accession>A0A173MLR7</accession>
<dbReference type="KEGG" id="fln:FLA_4445"/>
<keyword evidence="3" id="KW-1185">Reference proteome</keyword>
<evidence type="ECO:0000313" key="2">
    <source>
        <dbReference type="EMBL" id="SIT33527.1"/>
    </source>
</evidence>
<dbReference type="NCBIfam" id="TIGR03519">
    <property type="entry name" value="T9SS_PorP_fam"/>
    <property type="match status" value="1"/>
</dbReference>
<sequence>MKKIVTVLFTVFMIGYTGALNAQVDPHFSQYYVYPMQLNPALTGTMNGDYRVTAIYRNQWNNITNAFSTAGVSADFATKKNINFGVNILRQTAGDGGYTYTNGMASVSYTGIKFGAAGNHRISLALQGGFIGRRFDVTKFKGGEQWVPLIGYTSTLPLNEMLSKTSATVFDAGAGIAYYDASVDKKVNFFAGFSASHLTRPEEPFLQGGNKMTLPVRYSLHAGARIYVSEGTYFVPNALYTIQGNASEKMVGGYMQLAANEVTDFMFGVNYRFKDAIAPYVGLVYNNLAIGASYDINMSQLGKMARGSNSFEISLTLLGKKTETVDYFKCPRF</sequence>
<reference evidence="3" key="1">
    <citation type="submission" date="2017-01" db="EMBL/GenBank/DDBJ databases">
        <authorList>
            <person name="Varghese N."/>
            <person name="Submissions S."/>
        </authorList>
    </citation>
    <scope>NUCLEOTIDE SEQUENCE [LARGE SCALE GENOMIC DNA]</scope>
    <source>
        <strain evidence="3">DSM 21054</strain>
    </source>
</reference>
<dbReference type="EMBL" id="FTOR01000012">
    <property type="protein sequence ID" value="SIT33527.1"/>
    <property type="molecule type" value="Genomic_DNA"/>
</dbReference>
<protein>
    <submittedName>
        <fullName evidence="2">Type IX secretion system membrane protein, PorP/SprF family</fullName>
    </submittedName>
</protein>
<keyword evidence="1" id="KW-0732">Signal</keyword>
<dbReference type="Pfam" id="PF11751">
    <property type="entry name" value="PorP_SprF"/>
    <property type="match status" value="1"/>
</dbReference>
<organism evidence="2 3">
    <name type="scientific">Filimonas lacunae</name>
    <dbReference type="NCBI Taxonomy" id="477680"/>
    <lineage>
        <taxon>Bacteria</taxon>
        <taxon>Pseudomonadati</taxon>
        <taxon>Bacteroidota</taxon>
        <taxon>Chitinophagia</taxon>
        <taxon>Chitinophagales</taxon>
        <taxon>Chitinophagaceae</taxon>
        <taxon>Filimonas</taxon>
    </lineage>
</organism>
<dbReference type="OrthoDB" id="1186563at2"/>
<feature type="signal peptide" evidence="1">
    <location>
        <begin position="1"/>
        <end position="22"/>
    </location>
</feature>
<evidence type="ECO:0000313" key="3">
    <source>
        <dbReference type="Proteomes" id="UP000186917"/>
    </source>
</evidence>
<dbReference type="RefSeq" id="WP_076382276.1">
    <property type="nucleotide sequence ID" value="NZ_AP017422.1"/>
</dbReference>
<dbReference type="STRING" id="477680.SAMN05421788_112217"/>